<evidence type="ECO:0000256" key="14">
    <source>
        <dbReference type="ARBA" id="ARBA00023319"/>
    </source>
</evidence>
<comment type="similarity">
    <text evidence="2">Belongs to the protein-tyrosine phosphatase family. Receptor class 2A subfamily.</text>
</comment>
<keyword evidence="9" id="KW-1133">Transmembrane helix</keyword>
<dbReference type="Pfam" id="PF07679">
    <property type="entry name" value="I-set"/>
    <property type="match status" value="1"/>
</dbReference>
<dbReference type="CDD" id="cd00063">
    <property type="entry name" value="FN3"/>
    <property type="match status" value="1"/>
</dbReference>
<keyword evidence="12" id="KW-0675">Receptor</keyword>
<protein>
    <recommendedName>
        <fullName evidence="3">protein-tyrosine-phosphatase</fullName>
        <ecNumber evidence="3">3.1.3.48</ecNumber>
    </recommendedName>
</protein>
<dbReference type="PROSITE" id="PS50835">
    <property type="entry name" value="IG_LIKE"/>
    <property type="match status" value="1"/>
</dbReference>
<keyword evidence="11" id="KW-1015">Disulfide bond</keyword>
<dbReference type="InterPro" id="IPR003599">
    <property type="entry name" value="Ig_sub"/>
</dbReference>
<evidence type="ECO:0000256" key="15">
    <source>
        <dbReference type="ARBA" id="ARBA00051722"/>
    </source>
</evidence>
<dbReference type="PROSITE" id="PS50853">
    <property type="entry name" value="FN3"/>
    <property type="match status" value="1"/>
</dbReference>
<dbReference type="SUPFAM" id="SSF49265">
    <property type="entry name" value="Fibronectin type III"/>
    <property type="match status" value="1"/>
</dbReference>
<dbReference type="EC" id="3.1.3.48" evidence="3"/>
<name>A0A0B6ZGK0_9EUPU</name>
<evidence type="ECO:0000256" key="10">
    <source>
        <dbReference type="ARBA" id="ARBA00023136"/>
    </source>
</evidence>
<keyword evidence="5" id="KW-0732">Signal</keyword>
<dbReference type="InterPro" id="IPR003961">
    <property type="entry name" value="FN3_dom"/>
</dbReference>
<accession>A0A0B6ZGK0</accession>
<sequence length="188" mass="20861">YIKVRRIAPKFTMVTEDMKIMPSNDLNLTCVAIGSPMPFVRWRQGAQDLTGDDNIPIGKNTITLTGVKESANYTCEASSDLGNIEQHVQVIVEAPGSPPESVQARAASATTVVVTWEEPKIPNGIIQGYKVFYTREPNELSFSGSSRKLRATPAWQLSVAWFQMPHIQSQPWRTLASVKVLCHTQSRC</sequence>
<keyword evidence="7" id="KW-0378">Hydrolase</keyword>
<keyword evidence="4" id="KW-0812">Transmembrane</keyword>
<evidence type="ECO:0000256" key="13">
    <source>
        <dbReference type="ARBA" id="ARBA00023180"/>
    </source>
</evidence>
<dbReference type="Gene3D" id="2.60.40.10">
    <property type="entry name" value="Immunoglobulins"/>
    <property type="match status" value="2"/>
</dbReference>
<evidence type="ECO:0000256" key="2">
    <source>
        <dbReference type="ARBA" id="ARBA00010504"/>
    </source>
</evidence>
<dbReference type="InterPro" id="IPR036116">
    <property type="entry name" value="FN3_sf"/>
</dbReference>
<comment type="subcellular location">
    <subcellularLocation>
        <location evidence="1">Membrane</location>
        <topology evidence="1">Single-pass membrane protein</topology>
    </subcellularLocation>
</comment>
<keyword evidence="13" id="KW-0325">Glycoprotein</keyword>
<keyword evidence="6" id="KW-0677">Repeat</keyword>
<feature type="non-terminal residue" evidence="18">
    <location>
        <position position="1"/>
    </location>
</feature>
<keyword evidence="10" id="KW-0472">Membrane</keyword>
<evidence type="ECO:0000256" key="3">
    <source>
        <dbReference type="ARBA" id="ARBA00013064"/>
    </source>
</evidence>
<evidence type="ECO:0000256" key="9">
    <source>
        <dbReference type="ARBA" id="ARBA00022989"/>
    </source>
</evidence>
<proteinExistence type="inferred from homology"/>
<gene>
    <name evidence="18" type="primary">ORF63576</name>
</gene>
<evidence type="ECO:0000256" key="4">
    <source>
        <dbReference type="ARBA" id="ARBA00022692"/>
    </source>
</evidence>
<keyword evidence="14" id="KW-0393">Immunoglobulin domain</keyword>
<dbReference type="FunFam" id="2.60.40.10:FF:000010">
    <property type="entry name" value="receptor-type tyrosine-protein phosphatase delta isoform X1"/>
    <property type="match status" value="1"/>
</dbReference>
<evidence type="ECO:0000259" key="16">
    <source>
        <dbReference type="PROSITE" id="PS50835"/>
    </source>
</evidence>
<dbReference type="SUPFAM" id="SSF48726">
    <property type="entry name" value="Immunoglobulin"/>
    <property type="match status" value="1"/>
</dbReference>
<dbReference type="InterPro" id="IPR013098">
    <property type="entry name" value="Ig_I-set"/>
</dbReference>
<dbReference type="GO" id="GO:0004725">
    <property type="term" value="F:protein tyrosine phosphatase activity"/>
    <property type="evidence" value="ECO:0007669"/>
    <property type="project" value="UniProtKB-EC"/>
</dbReference>
<evidence type="ECO:0000256" key="5">
    <source>
        <dbReference type="ARBA" id="ARBA00022729"/>
    </source>
</evidence>
<evidence type="ECO:0000313" key="18">
    <source>
        <dbReference type="EMBL" id="CEK67688.1"/>
    </source>
</evidence>
<evidence type="ECO:0000259" key="17">
    <source>
        <dbReference type="PROSITE" id="PS50853"/>
    </source>
</evidence>
<dbReference type="SMART" id="SM00409">
    <property type="entry name" value="IG"/>
    <property type="match status" value="1"/>
</dbReference>
<evidence type="ECO:0000256" key="6">
    <source>
        <dbReference type="ARBA" id="ARBA00022737"/>
    </source>
</evidence>
<evidence type="ECO:0000256" key="1">
    <source>
        <dbReference type="ARBA" id="ARBA00004167"/>
    </source>
</evidence>
<dbReference type="AlphaFoldDB" id="A0A0B6ZGK0"/>
<dbReference type="PANTHER" id="PTHR44170:SF57">
    <property type="entry name" value="PROTEIN TYROSINE PHOSPHATASE RECEPTOR TYPE S"/>
    <property type="match status" value="1"/>
</dbReference>
<dbReference type="InterPro" id="IPR007110">
    <property type="entry name" value="Ig-like_dom"/>
</dbReference>
<reference evidence="18" key="1">
    <citation type="submission" date="2014-12" db="EMBL/GenBank/DDBJ databases">
        <title>Insight into the proteome of Arion vulgaris.</title>
        <authorList>
            <person name="Aradska J."/>
            <person name="Bulat T."/>
            <person name="Smidak R."/>
            <person name="Sarate P."/>
            <person name="Gangsoo J."/>
            <person name="Sialana F."/>
            <person name="Bilban M."/>
            <person name="Lubec G."/>
        </authorList>
    </citation>
    <scope>NUCLEOTIDE SEQUENCE</scope>
    <source>
        <tissue evidence="18">Skin</tissue>
    </source>
</reference>
<dbReference type="Pfam" id="PF00041">
    <property type="entry name" value="fn3"/>
    <property type="match status" value="1"/>
</dbReference>
<dbReference type="InterPro" id="IPR013783">
    <property type="entry name" value="Ig-like_fold"/>
</dbReference>
<evidence type="ECO:0000256" key="7">
    <source>
        <dbReference type="ARBA" id="ARBA00022801"/>
    </source>
</evidence>
<dbReference type="InterPro" id="IPR003598">
    <property type="entry name" value="Ig_sub2"/>
</dbReference>
<keyword evidence="8" id="KW-0904">Protein phosphatase</keyword>
<dbReference type="SMART" id="SM00408">
    <property type="entry name" value="IGc2"/>
    <property type="match status" value="1"/>
</dbReference>
<evidence type="ECO:0000256" key="12">
    <source>
        <dbReference type="ARBA" id="ARBA00023170"/>
    </source>
</evidence>
<dbReference type="EMBL" id="HACG01020823">
    <property type="protein sequence ID" value="CEK67688.1"/>
    <property type="molecule type" value="Transcribed_RNA"/>
</dbReference>
<dbReference type="InterPro" id="IPR036179">
    <property type="entry name" value="Ig-like_dom_sf"/>
</dbReference>
<comment type="catalytic activity">
    <reaction evidence="15">
        <text>O-phospho-L-tyrosyl-[protein] + H2O = L-tyrosyl-[protein] + phosphate</text>
        <dbReference type="Rhea" id="RHEA:10684"/>
        <dbReference type="Rhea" id="RHEA-COMP:10136"/>
        <dbReference type="Rhea" id="RHEA-COMP:20101"/>
        <dbReference type="ChEBI" id="CHEBI:15377"/>
        <dbReference type="ChEBI" id="CHEBI:43474"/>
        <dbReference type="ChEBI" id="CHEBI:46858"/>
        <dbReference type="ChEBI" id="CHEBI:61978"/>
        <dbReference type="EC" id="3.1.3.48"/>
    </reaction>
</comment>
<evidence type="ECO:0000256" key="8">
    <source>
        <dbReference type="ARBA" id="ARBA00022912"/>
    </source>
</evidence>
<organism evidence="18">
    <name type="scientific">Arion vulgaris</name>
    <dbReference type="NCBI Taxonomy" id="1028688"/>
    <lineage>
        <taxon>Eukaryota</taxon>
        <taxon>Metazoa</taxon>
        <taxon>Spiralia</taxon>
        <taxon>Lophotrochozoa</taxon>
        <taxon>Mollusca</taxon>
        <taxon>Gastropoda</taxon>
        <taxon>Heterobranchia</taxon>
        <taxon>Euthyneura</taxon>
        <taxon>Panpulmonata</taxon>
        <taxon>Eupulmonata</taxon>
        <taxon>Stylommatophora</taxon>
        <taxon>Helicina</taxon>
        <taxon>Arionoidea</taxon>
        <taxon>Arionidae</taxon>
        <taxon>Arion</taxon>
    </lineage>
</organism>
<dbReference type="GO" id="GO:0098609">
    <property type="term" value="P:cell-cell adhesion"/>
    <property type="evidence" value="ECO:0007669"/>
    <property type="project" value="TreeGrafter"/>
</dbReference>
<dbReference type="PANTHER" id="PTHR44170">
    <property type="entry name" value="PROTEIN SIDEKICK"/>
    <property type="match status" value="1"/>
</dbReference>
<feature type="domain" description="Fibronectin type-III" evidence="17">
    <location>
        <begin position="98"/>
        <end position="188"/>
    </location>
</feature>
<feature type="domain" description="Ig-like" evidence="16">
    <location>
        <begin position="9"/>
        <end position="91"/>
    </location>
</feature>
<dbReference type="GO" id="GO:0016020">
    <property type="term" value="C:membrane"/>
    <property type="evidence" value="ECO:0007669"/>
    <property type="project" value="UniProtKB-SubCell"/>
</dbReference>
<evidence type="ECO:0000256" key="11">
    <source>
        <dbReference type="ARBA" id="ARBA00023157"/>
    </source>
</evidence>